<evidence type="ECO:0000256" key="2">
    <source>
        <dbReference type="ARBA" id="ARBA00023239"/>
    </source>
</evidence>
<sequence>MLIVLTSHEQLGDTSETTGFHLAELTHVVETFVSRGIPFVLASPKGGKPPIDAKDTSDKVNAWFLGDDDLMKRLSNTTKLSDVDPESFDGVYFPGGHGTMWDFPNNPEIQRIVSSIRERDGLVASICHGPAAFVGVENADGEPLVKGKRMTCFSDSEEREAEKADVVPFMLQSKLQELGATVEPTDNFQSKVVADDWLLTGQNPASAAPLGEAIAQALVQMIPVIR</sequence>
<name>A0A518EUZ1_9BACT</name>
<dbReference type="GO" id="GO:0019243">
    <property type="term" value="P:methylglyoxal catabolic process to D-lactate via S-lactoyl-glutathione"/>
    <property type="evidence" value="ECO:0007669"/>
    <property type="project" value="TreeGrafter"/>
</dbReference>
<dbReference type="Proteomes" id="UP000320390">
    <property type="component" value="Chromosome"/>
</dbReference>
<evidence type="ECO:0000259" key="4">
    <source>
        <dbReference type="Pfam" id="PF01965"/>
    </source>
</evidence>
<evidence type="ECO:0000256" key="1">
    <source>
        <dbReference type="ARBA" id="ARBA00023016"/>
    </source>
</evidence>
<dbReference type="EMBL" id="CP036434">
    <property type="protein sequence ID" value="QDV07903.1"/>
    <property type="molecule type" value="Genomic_DNA"/>
</dbReference>
<organism evidence="5 6">
    <name type="scientific">Saltatorellus ferox</name>
    <dbReference type="NCBI Taxonomy" id="2528018"/>
    <lineage>
        <taxon>Bacteria</taxon>
        <taxon>Pseudomonadati</taxon>
        <taxon>Planctomycetota</taxon>
        <taxon>Planctomycetia</taxon>
        <taxon>Planctomycetia incertae sedis</taxon>
        <taxon>Saltatorellus</taxon>
    </lineage>
</organism>
<gene>
    <name evidence="5" type="primary">hchA</name>
    <name evidence="5" type="ORF">Poly30_34380</name>
</gene>
<dbReference type="GO" id="GO:0019172">
    <property type="term" value="F:glyoxalase III activity"/>
    <property type="evidence" value="ECO:0007669"/>
    <property type="project" value="UniProtKB-EC"/>
</dbReference>
<keyword evidence="6" id="KW-1185">Reference proteome</keyword>
<dbReference type="InterPro" id="IPR002818">
    <property type="entry name" value="DJ-1/PfpI"/>
</dbReference>
<comment type="similarity">
    <text evidence="3">Belongs to the peptidase C56 family. HSP31-like subfamily.</text>
</comment>
<dbReference type="CDD" id="cd03141">
    <property type="entry name" value="GATase1_Hsp31_like"/>
    <property type="match status" value="1"/>
</dbReference>
<protein>
    <submittedName>
        <fullName evidence="5">Molecular chaperone Hsp31 and glyoxalase 3</fullName>
        <ecNumber evidence="5">4.2.1.130</ecNumber>
    </submittedName>
</protein>
<dbReference type="InterPro" id="IPR050325">
    <property type="entry name" value="Prot/Nucl_acid_deglycase"/>
</dbReference>
<dbReference type="PANTHER" id="PTHR48094">
    <property type="entry name" value="PROTEIN/NUCLEIC ACID DEGLYCASE DJ-1-RELATED"/>
    <property type="match status" value="1"/>
</dbReference>
<dbReference type="EC" id="4.2.1.130" evidence="5"/>
<dbReference type="Gene3D" id="3.40.50.880">
    <property type="match status" value="1"/>
</dbReference>
<evidence type="ECO:0000256" key="3">
    <source>
        <dbReference type="ARBA" id="ARBA00038493"/>
    </source>
</evidence>
<dbReference type="SUPFAM" id="SSF52317">
    <property type="entry name" value="Class I glutamine amidotransferase-like"/>
    <property type="match status" value="1"/>
</dbReference>
<feature type="domain" description="DJ-1/PfpI" evidence="4">
    <location>
        <begin position="19"/>
        <end position="215"/>
    </location>
</feature>
<proteinExistence type="inferred from homology"/>
<dbReference type="Pfam" id="PF01965">
    <property type="entry name" value="DJ-1_PfpI"/>
    <property type="match status" value="1"/>
</dbReference>
<evidence type="ECO:0000313" key="6">
    <source>
        <dbReference type="Proteomes" id="UP000320390"/>
    </source>
</evidence>
<dbReference type="InterPro" id="IPR029062">
    <property type="entry name" value="Class_I_gatase-like"/>
</dbReference>
<dbReference type="GO" id="GO:0005737">
    <property type="term" value="C:cytoplasm"/>
    <property type="evidence" value="ECO:0007669"/>
    <property type="project" value="TreeGrafter"/>
</dbReference>
<keyword evidence="1" id="KW-0346">Stress response</keyword>
<evidence type="ECO:0000313" key="5">
    <source>
        <dbReference type="EMBL" id="QDV07903.1"/>
    </source>
</evidence>
<keyword evidence="2 5" id="KW-0456">Lyase</keyword>
<accession>A0A518EUZ1</accession>
<dbReference type="AlphaFoldDB" id="A0A518EUZ1"/>
<dbReference type="PANTHER" id="PTHR48094:SF11">
    <property type="entry name" value="GLUTATHIONE-INDEPENDENT GLYOXALASE HSP31-RELATED"/>
    <property type="match status" value="1"/>
</dbReference>
<reference evidence="5 6" key="1">
    <citation type="submission" date="2019-02" db="EMBL/GenBank/DDBJ databases">
        <title>Deep-cultivation of Planctomycetes and their phenomic and genomic characterization uncovers novel biology.</title>
        <authorList>
            <person name="Wiegand S."/>
            <person name="Jogler M."/>
            <person name="Boedeker C."/>
            <person name="Pinto D."/>
            <person name="Vollmers J."/>
            <person name="Rivas-Marin E."/>
            <person name="Kohn T."/>
            <person name="Peeters S.H."/>
            <person name="Heuer A."/>
            <person name="Rast P."/>
            <person name="Oberbeckmann S."/>
            <person name="Bunk B."/>
            <person name="Jeske O."/>
            <person name="Meyerdierks A."/>
            <person name="Storesund J.E."/>
            <person name="Kallscheuer N."/>
            <person name="Luecker S."/>
            <person name="Lage O.M."/>
            <person name="Pohl T."/>
            <person name="Merkel B.J."/>
            <person name="Hornburger P."/>
            <person name="Mueller R.-W."/>
            <person name="Bruemmer F."/>
            <person name="Labrenz M."/>
            <person name="Spormann A.M."/>
            <person name="Op den Camp H."/>
            <person name="Overmann J."/>
            <person name="Amann R."/>
            <person name="Jetten M.S.M."/>
            <person name="Mascher T."/>
            <person name="Medema M.H."/>
            <person name="Devos D.P."/>
            <person name="Kaster A.-K."/>
            <person name="Ovreas L."/>
            <person name="Rohde M."/>
            <person name="Galperin M.Y."/>
            <person name="Jogler C."/>
        </authorList>
    </citation>
    <scope>NUCLEOTIDE SEQUENCE [LARGE SCALE GENOMIC DNA]</scope>
    <source>
        <strain evidence="5 6">Poly30</strain>
    </source>
</reference>